<dbReference type="OrthoDB" id="2578740at2759"/>
<dbReference type="SUPFAM" id="SSF53474">
    <property type="entry name" value="alpha/beta-Hydrolases"/>
    <property type="match status" value="1"/>
</dbReference>
<keyword evidence="1" id="KW-0378">Hydrolase</keyword>
<feature type="signal peptide" evidence="2">
    <location>
        <begin position="1"/>
        <end position="24"/>
    </location>
</feature>
<dbReference type="InterPro" id="IPR000383">
    <property type="entry name" value="Xaa-Pro-like_dom"/>
</dbReference>
<evidence type="ECO:0000313" key="5">
    <source>
        <dbReference type="Proteomes" id="UP000277212"/>
    </source>
</evidence>
<keyword evidence="2" id="KW-0732">Signal</keyword>
<dbReference type="GO" id="GO:0008239">
    <property type="term" value="F:dipeptidyl-peptidase activity"/>
    <property type="evidence" value="ECO:0007669"/>
    <property type="project" value="InterPro"/>
</dbReference>
<feature type="domain" description="Xaa-Pro dipeptidyl-peptidase C-terminal" evidence="3">
    <location>
        <begin position="362"/>
        <end position="598"/>
    </location>
</feature>
<dbReference type="AlphaFoldDB" id="A0A3M2SNC8"/>
<proteinExistence type="predicted"/>
<dbReference type="Pfam" id="PF08530">
    <property type="entry name" value="PepX_C"/>
    <property type="match status" value="1"/>
</dbReference>
<dbReference type="Proteomes" id="UP000277212">
    <property type="component" value="Unassembled WGS sequence"/>
</dbReference>
<keyword evidence="5" id="KW-1185">Reference proteome</keyword>
<feature type="chain" id="PRO_5018010903" description="Xaa-Pro dipeptidyl-peptidase C-terminal domain-containing protein" evidence="2">
    <location>
        <begin position="25"/>
        <end position="649"/>
    </location>
</feature>
<dbReference type="SMART" id="SM00939">
    <property type="entry name" value="PepX_C"/>
    <property type="match status" value="1"/>
</dbReference>
<dbReference type="Gene3D" id="2.60.120.260">
    <property type="entry name" value="Galactose-binding domain-like"/>
    <property type="match status" value="1"/>
</dbReference>
<reference evidence="4 5" key="1">
    <citation type="submission" date="2017-06" db="EMBL/GenBank/DDBJ databases">
        <title>Comparative genomic analysis of Ambrosia Fusariam Clade fungi.</title>
        <authorList>
            <person name="Stajich J.E."/>
            <person name="Carrillo J."/>
            <person name="Kijimoto T."/>
            <person name="Eskalen A."/>
            <person name="O'Donnell K."/>
            <person name="Kasson M."/>
        </authorList>
    </citation>
    <scope>NUCLEOTIDE SEQUENCE [LARGE SCALE GENOMIC DNA]</scope>
    <source>
        <strain evidence="4">UCR3666</strain>
    </source>
</reference>
<dbReference type="SUPFAM" id="SSF49785">
    <property type="entry name" value="Galactose-binding domain-like"/>
    <property type="match status" value="1"/>
</dbReference>
<evidence type="ECO:0000256" key="1">
    <source>
        <dbReference type="ARBA" id="ARBA00022801"/>
    </source>
</evidence>
<dbReference type="InterPro" id="IPR008979">
    <property type="entry name" value="Galactose-bd-like_sf"/>
</dbReference>
<sequence length="649" mass="71824">MKPSKFSSTIILLSVLCITGQVLSASILQATEPDVVQGTIRIHGDDAYPVYMRRLLPTDAPRARYTGFKQETVVLKKGTVRREGAKPLDCDIVFERDVPVTLRDGITIYTDIFRPVGDQQAPAVVSWSPYGKQVGGQWLDDLTNRSNVPLSDVSELQKFEAPDPAYWVSKGYAVLNPDVRGAYASEGNITYWGRQLAEDGYDFIEWAAAQAWSSGKIGMAGNSFLAISQWHIAASQPPHLAAIAPWEGATDILRAAATSLGIGNLGFEEAIITTFSGNNYVEDSPRMYLNGTFYNKYWKNRNPQLSNITVPAYVVASYTNLVHTHGTFDGFRNILSKNKWLRVHNSHEWPDFYQTEHTEELRRFFDRYLKGEQNGWEKTPRVRISVLDPGSTDTVGRVVKNWPVPGLKSQPFYLHPNKSLAGKPARRQSSASYEIDSNTTGVTFSYKVPELVEIIGYIKVRLWVEAQGSDDMELAIKVEKRDADGNIFPHSGSAESTEPVARGNIRVSRRALDKTRSTPSEPYLLHEREDMLSPGQIVPVDIGLWPTALRFHPGEQIVLTISPTTFSPSTLDMGFGVASVPVPSENGTFVPGTSPAMKLLGGTASNPEFVAAQRTKTSATRNNGTHVIHFGGRFDSYVLLPLNRTAAQV</sequence>
<dbReference type="NCBIfam" id="TIGR00976">
    <property type="entry name" value="CocE_NonD"/>
    <property type="match status" value="2"/>
</dbReference>
<dbReference type="InterPro" id="IPR005674">
    <property type="entry name" value="CocE/Ser_esterase"/>
</dbReference>
<dbReference type="Gene3D" id="3.40.50.1820">
    <property type="entry name" value="alpha/beta hydrolase"/>
    <property type="match status" value="1"/>
</dbReference>
<name>A0A3M2SNC8_9HYPO</name>
<dbReference type="EMBL" id="NKUJ01000011">
    <property type="protein sequence ID" value="RMJ19077.1"/>
    <property type="molecule type" value="Genomic_DNA"/>
</dbReference>
<dbReference type="InterPro" id="IPR029058">
    <property type="entry name" value="AB_hydrolase_fold"/>
</dbReference>
<dbReference type="PANTHER" id="PTHR43056:SF10">
    <property type="entry name" value="COCE_NOND FAMILY, PUTATIVE (AFU_ORTHOLOGUE AFUA_7G00600)-RELATED"/>
    <property type="match status" value="1"/>
</dbReference>
<accession>A0A3M2SNC8</accession>
<comment type="caution">
    <text evidence="4">The sequence shown here is derived from an EMBL/GenBank/DDBJ whole genome shotgun (WGS) entry which is preliminary data.</text>
</comment>
<dbReference type="Gene3D" id="1.10.3020.20">
    <property type="match status" value="1"/>
</dbReference>
<dbReference type="InterPro" id="IPR050585">
    <property type="entry name" value="Xaa-Pro_dipeptidyl-ppase/CocE"/>
</dbReference>
<dbReference type="STRING" id="2010991.A0A3M2SNC8"/>
<evidence type="ECO:0000256" key="2">
    <source>
        <dbReference type="SAM" id="SignalP"/>
    </source>
</evidence>
<dbReference type="Pfam" id="PF02129">
    <property type="entry name" value="Peptidase_S15"/>
    <property type="match status" value="1"/>
</dbReference>
<gene>
    <name evidence="4" type="ORF">CDV36_001227</name>
</gene>
<protein>
    <recommendedName>
        <fullName evidence="3">Xaa-Pro dipeptidyl-peptidase C-terminal domain-containing protein</fullName>
    </recommendedName>
</protein>
<dbReference type="PANTHER" id="PTHR43056">
    <property type="entry name" value="PEPTIDASE S9 PROLYL OLIGOPEPTIDASE"/>
    <property type="match status" value="1"/>
</dbReference>
<evidence type="ECO:0000313" key="4">
    <source>
        <dbReference type="EMBL" id="RMJ19077.1"/>
    </source>
</evidence>
<evidence type="ECO:0000259" key="3">
    <source>
        <dbReference type="SMART" id="SM00939"/>
    </source>
</evidence>
<dbReference type="InterPro" id="IPR013736">
    <property type="entry name" value="Xaa-Pro_dipept_C"/>
</dbReference>
<organism evidence="4 5">
    <name type="scientific">Fusarium kuroshium</name>
    <dbReference type="NCBI Taxonomy" id="2010991"/>
    <lineage>
        <taxon>Eukaryota</taxon>
        <taxon>Fungi</taxon>
        <taxon>Dikarya</taxon>
        <taxon>Ascomycota</taxon>
        <taxon>Pezizomycotina</taxon>
        <taxon>Sordariomycetes</taxon>
        <taxon>Hypocreomycetidae</taxon>
        <taxon>Hypocreales</taxon>
        <taxon>Nectriaceae</taxon>
        <taxon>Fusarium</taxon>
        <taxon>Fusarium solani species complex</taxon>
    </lineage>
</organism>